<feature type="region of interest" description="Disordered" evidence="1">
    <location>
        <begin position="192"/>
        <end position="226"/>
    </location>
</feature>
<sequence length="293" mass="33804">MIKANIRAAKRNAIMKSASDLVIVPKKRKQKSLPAIKLHQDKQNKKLNKNENTITIHHGIVLNKMCDMQKEEIGKKSSSKKDKKMKKNNKKHVSNPSSTYTQERVKKVPRNEDKHNSGQKQSAGKTISKQKGSEMKQNKVHIKSVEAPINKRHLDKNKNYEKLNKQSNYRNHSPSSDSKKYILSLIKKCNNDNEDIKKKSPSRTTQTSTGSLSSNKSSKSKNTKTIKDRLRKQIWHWAKNSMKRSENWTKFLADNNITLDDISIDKLDHTLIDVDTLGIENKLLKRTVLWLFK</sequence>
<organism evidence="2 3">
    <name type="scientific">Spodoptera exigua</name>
    <name type="common">Beet armyworm</name>
    <name type="synonym">Noctua fulgens</name>
    <dbReference type="NCBI Taxonomy" id="7107"/>
    <lineage>
        <taxon>Eukaryota</taxon>
        <taxon>Metazoa</taxon>
        <taxon>Ecdysozoa</taxon>
        <taxon>Arthropoda</taxon>
        <taxon>Hexapoda</taxon>
        <taxon>Insecta</taxon>
        <taxon>Pterygota</taxon>
        <taxon>Neoptera</taxon>
        <taxon>Endopterygota</taxon>
        <taxon>Lepidoptera</taxon>
        <taxon>Glossata</taxon>
        <taxon>Ditrysia</taxon>
        <taxon>Noctuoidea</taxon>
        <taxon>Noctuidae</taxon>
        <taxon>Amphipyrinae</taxon>
        <taxon>Spodoptera</taxon>
    </lineage>
</organism>
<name>A0A835GVL5_SPOEX</name>
<gene>
    <name evidence="2" type="ORF">HW555_000188</name>
</gene>
<feature type="compositionally biased region" description="Basic residues" evidence="1">
    <location>
        <begin position="77"/>
        <end position="93"/>
    </location>
</feature>
<evidence type="ECO:0000313" key="3">
    <source>
        <dbReference type="Proteomes" id="UP000648187"/>
    </source>
</evidence>
<protein>
    <submittedName>
        <fullName evidence="2">Uncharacterized protein</fullName>
    </submittedName>
</protein>
<evidence type="ECO:0000313" key="2">
    <source>
        <dbReference type="EMBL" id="KAF9424887.1"/>
    </source>
</evidence>
<proteinExistence type="predicted"/>
<feature type="compositionally biased region" description="Low complexity" evidence="1">
    <location>
        <begin position="207"/>
        <end position="217"/>
    </location>
</feature>
<comment type="caution">
    <text evidence="2">The sequence shown here is derived from an EMBL/GenBank/DDBJ whole genome shotgun (WGS) entry which is preliminary data.</text>
</comment>
<dbReference type="Proteomes" id="UP000648187">
    <property type="component" value="Unassembled WGS sequence"/>
</dbReference>
<keyword evidence="3" id="KW-1185">Reference proteome</keyword>
<reference evidence="2" key="1">
    <citation type="submission" date="2020-08" db="EMBL/GenBank/DDBJ databases">
        <title>Spodoptera exigua strain:BAW_Kor-Di-RS1 Genome sequencing and assembly.</title>
        <authorList>
            <person name="Kim J."/>
            <person name="Nam H.Y."/>
            <person name="Kwon M."/>
            <person name="Choi J.H."/>
            <person name="Cho S.R."/>
            <person name="Kim G.-H."/>
        </authorList>
    </citation>
    <scope>NUCLEOTIDE SEQUENCE</scope>
    <source>
        <strain evidence="2">BAW_Kor-Di-RS1</strain>
        <tissue evidence="2">Whole-body</tissue>
    </source>
</reference>
<accession>A0A835GVL5</accession>
<dbReference type="EMBL" id="JACKWZ010000001">
    <property type="protein sequence ID" value="KAF9424887.1"/>
    <property type="molecule type" value="Genomic_DNA"/>
</dbReference>
<evidence type="ECO:0000256" key="1">
    <source>
        <dbReference type="SAM" id="MobiDB-lite"/>
    </source>
</evidence>
<feature type="region of interest" description="Disordered" evidence="1">
    <location>
        <begin position="71"/>
        <end position="179"/>
    </location>
</feature>
<feature type="compositionally biased region" description="Polar residues" evidence="1">
    <location>
        <begin position="165"/>
        <end position="176"/>
    </location>
</feature>
<feature type="compositionally biased region" description="Polar residues" evidence="1">
    <location>
        <begin position="118"/>
        <end position="130"/>
    </location>
</feature>
<feature type="compositionally biased region" description="Basic and acidic residues" evidence="1">
    <location>
        <begin position="103"/>
        <end position="116"/>
    </location>
</feature>
<feature type="region of interest" description="Disordered" evidence="1">
    <location>
        <begin position="28"/>
        <end position="47"/>
    </location>
</feature>
<dbReference type="AlphaFoldDB" id="A0A835GVL5"/>